<keyword evidence="1" id="KW-1133">Transmembrane helix</keyword>
<evidence type="ECO:0000313" key="2">
    <source>
        <dbReference type="EMBL" id="GMR30458.1"/>
    </source>
</evidence>
<keyword evidence="4" id="KW-1185">Reference proteome</keyword>
<feature type="transmembrane region" description="Helical" evidence="1">
    <location>
        <begin position="40"/>
        <end position="60"/>
    </location>
</feature>
<proteinExistence type="predicted"/>
<dbReference type="EMBL" id="BTRK01000043">
    <property type="protein sequence ID" value="GMR63280.1"/>
    <property type="molecule type" value="Genomic_DNA"/>
</dbReference>
<keyword evidence="1" id="KW-0472">Membrane</keyword>
<feature type="non-terminal residue" evidence="3">
    <location>
        <position position="102"/>
    </location>
</feature>
<dbReference type="Proteomes" id="UP001328107">
    <property type="component" value="Unassembled WGS sequence"/>
</dbReference>
<evidence type="ECO:0000256" key="1">
    <source>
        <dbReference type="SAM" id="Phobius"/>
    </source>
</evidence>
<feature type="non-terminal residue" evidence="3">
    <location>
        <position position="1"/>
    </location>
</feature>
<sequence>LTVRTRRRKGARGMRRLVVAWILRIALSAGKPVILALSLSIFSLLFLGVFFGVFLGLFCFSTSGESSLTVVPLLAMFECSRHPIADSRREQLPPSLSMAHTL</sequence>
<reference evidence="4" key="1">
    <citation type="submission" date="2022-10" db="EMBL/GenBank/DDBJ databases">
        <title>Genome assembly of Pristionchus species.</title>
        <authorList>
            <person name="Yoshida K."/>
            <person name="Sommer R.J."/>
        </authorList>
    </citation>
    <scope>NUCLEOTIDE SEQUENCE [LARGE SCALE GENOMIC DNA]</scope>
    <source>
        <strain evidence="2 4">RS5460</strain>
    </source>
</reference>
<keyword evidence="1" id="KW-0812">Transmembrane</keyword>
<gene>
    <name evidence="2" type="ORF">PMAYCL1PPCAC_00653</name>
    <name evidence="3" type="ORF">PMAYCL1PPCAC_33475</name>
</gene>
<protein>
    <submittedName>
        <fullName evidence="3">Uncharacterized protein</fullName>
    </submittedName>
</protein>
<dbReference type="EMBL" id="BTRK01000001">
    <property type="protein sequence ID" value="GMR30458.1"/>
    <property type="molecule type" value="Genomic_DNA"/>
</dbReference>
<accession>A0AAN5DIK9</accession>
<reference evidence="3" key="2">
    <citation type="submission" date="2023-06" db="EMBL/GenBank/DDBJ databases">
        <title>Genome assembly of Pristionchus species.</title>
        <authorList>
            <person name="Yoshida K."/>
            <person name="Sommer R.J."/>
        </authorList>
    </citation>
    <scope>NUCLEOTIDE SEQUENCE</scope>
    <source>
        <strain evidence="3">RS5460</strain>
    </source>
</reference>
<dbReference type="AlphaFoldDB" id="A0AAN5DIK9"/>
<name>A0AAN5DIK9_9BILA</name>
<comment type="caution">
    <text evidence="3">The sequence shown here is derived from an EMBL/GenBank/DDBJ whole genome shotgun (WGS) entry which is preliminary data.</text>
</comment>
<evidence type="ECO:0000313" key="3">
    <source>
        <dbReference type="EMBL" id="GMR63280.1"/>
    </source>
</evidence>
<evidence type="ECO:0000313" key="4">
    <source>
        <dbReference type="Proteomes" id="UP001328107"/>
    </source>
</evidence>
<organism evidence="3 4">
    <name type="scientific">Pristionchus mayeri</name>
    <dbReference type="NCBI Taxonomy" id="1317129"/>
    <lineage>
        <taxon>Eukaryota</taxon>
        <taxon>Metazoa</taxon>
        <taxon>Ecdysozoa</taxon>
        <taxon>Nematoda</taxon>
        <taxon>Chromadorea</taxon>
        <taxon>Rhabditida</taxon>
        <taxon>Rhabditina</taxon>
        <taxon>Diplogasteromorpha</taxon>
        <taxon>Diplogasteroidea</taxon>
        <taxon>Neodiplogasteridae</taxon>
        <taxon>Pristionchus</taxon>
    </lineage>
</organism>